<dbReference type="InterPro" id="IPR011004">
    <property type="entry name" value="Trimer_LpxA-like_sf"/>
</dbReference>
<evidence type="ECO:0000256" key="2">
    <source>
        <dbReference type="ARBA" id="ARBA00022679"/>
    </source>
</evidence>
<comment type="similarity">
    <text evidence="1">Belongs to the transferase hexapeptide repeat family.</text>
</comment>
<proteinExistence type="inferred from homology"/>
<name>A0A1W1HDT6_9BACT</name>
<dbReference type="PANTHER" id="PTHR43300">
    <property type="entry name" value="ACETYLTRANSFERASE"/>
    <property type="match status" value="1"/>
</dbReference>
<dbReference type="SUPFAM" id="SSF51161">
    <property type="entry name" value="Trimeric LpxA-like enzymes"/>
    <property type="match status" value="1"/>
</dbReference>
<evidence type="ECO:0000313" key="5">
    <source>
        <dbReference type="EMBL" id="SLM30548.1"/>
    </source>
</evidence>
<evidence type="ECO:0000313" key="6">
    <source>
        <dbReference type="Proteomes" id="UP000191931"/>
    </source>
</evidence>
<dbReference type="InterPro" id="IPR001451">
    <property type="entry name" value="Hexapep"/>
</dbReference>
<dbReference type="InterPro" id="IPR018357">
    <property type="entry name" value="Hexapep_transf_CS"/>
</dbReference>
<dbReference type="Pfam" id="PF00132">
    <property type="entry name" value="Hexapep"/>
    <property type="match status" value="3"/>
</dbReference>
<evidence type="ECO:0000256" key="3">
    <source>
        <dbReference type="ARBA" id="ARBA00022737"/>
    </source>
</evidence>
<keyword evidence="3" id="KW-0677">Repeat</keyword>
<dbReference type="RefSeq" id="WP_080808698.1">
    <property type="nucleotide sequence ID" value="NZ_LT828562.1"/>
</dbReference>
<dbReference type="STRING" id="1246637.MTBBW1_2300020"/>
<dbReference type="OrthoDB" id="9782091at2"/>
<dbReference type="CDD" id="cd03358">
    <property type="entry name" value="LbH_WxcM_N_like"/>
    <property type="match status" value="1"/>
</dbReference>
<evidence type="ECO:0000256" key="4">
    <source>
        <dbReference type="ARBA" id="ARBA00023315"/>
    </source>
</evidence>
<dbReference type="EMBL" id="FWEV01000147">
    <property type="protein sequence ID" value="SLM30548.1"/>
    <property type="molecule type" value="Genomic_DNA"/>
</dbReference>
<reference evidence="5 6" key="1">
    <citation type="submission" date="2017-03" db="EMBL/GenBank/DDBJ databases">
        <authorList>
            <person name="Afonso C.L."/>
            <person name="Miller P.J."/>
            <person name="Scott M.A."/>
            <person name="Spackman E."/>
            <person name="Goraichik I."/>
            <person name="Dimitrov K.M."/>
            <person name="Suarez D.L."/>
            <person name="Swayne D.E."/>
        </authorList>
    </citation>
    <scope>NUCLEOTIDE SEQUENCE [LARGE SCALE GENOMIC DNA]</scope>
    <source>
        <strain evidence="5">PRJEB14757</strain>
    </source>
</reference>
<protein>
    <submittedName>
        <fullName evidence="5">Transferase hexapeptide repeat containing protein</fullName>
    </submittedName>
</protein>
<dbReference type="PROSITE" id="PS00101">
    <property type="entry name" value="HEXAPEP_TRANSFERASES"/>
    <property type="match status" value="1"/>
</dbReference>
<dbReference type="PANTHER" id="PTHR43300:SF4">
    <property type="entry name" value="ACYL-[ACYL-CARRIER-PROTEIN]--UDP-N-ACETYLGLUCOSAMINE O-ACYLTRANSFERASE"/>
    <property type="match status" value="1"/>
</dbReference>
<keyword evidence="2 5" id="KW-0808">Transferase</keyword>
<dbReference type="Gene3D" id="2.20.70.110">
    <property type="match status" value="1"/>
</dbReference>
<keyword evidence="4" id="KW-0012">Acyltransferase</keyword>
<dbReference type="GO" id="GO:0016746">
    <property type="term" value="F:acyltransferase activity"/>
    <property type="evidence" value="ECO:0007669"/>
    <property type="project" value="UniProtKB-KW"/>
</dbReference>
<sequence length="227" mass="25062">MSPYFIKDKTVPTSYFVHESSYVDEGAIIGQGTKIWHFSHVMSKAVIGEYCNFGQNVNIDRTVVIGNRVKVQNNVSIYSGTTIEDDVFLGPSSVLTNISNPRSQINRHALFEKTVIRRGASIGANATIVCGVTIGQYALIAAGAVVTCDVPDYALVMGVPGREAGWVSRHGHRLSNPDDNGVMICPESGYRYRLDADNCMKCLDLDENMPLPEALRHGTHEYQYFKK</sequence>
<dbReference type="Gene3D" id="2.160.10.10">
    <property type="entry name" value="Hexapeptide repeat proteins"/>
    <property type="match status" value="1"/>
</dbReference>
<gene>
    <name evidence="5" type="ORF">MTBBW1_2300020</name>
</gene>
<evidence type="ECO:0000256" key="1">
    <source>
        <dbReference type="ARBA" id="ARBA00007274"/>
    </source>
</evidence>
<accession>A0A1W1HDT6</accession>
<keyword evidence="6" id="KW-1185">Reference proteome</keyword>
<dbReference type="AlphaFoldDB" id="A0A1W1HDT6"/>
<dbReference type="Proteomes" id="UP000191931">
    <property type="component" value="Unassembled WGS sequence"/>
</dbReference>
<organism evidence="5 6">
    <name type="scientific">Desulfamplus magnetovallimortis</name>
    <dbReference type="NCBI Taxonomy" id="1246637"/>
    <lineage>
        <taxon>Bacteria</taxon>
        <taxon>Pseudomonadati</taxon>
        <taxon>Thermodesulfobacteriota</taxon>
        <taxon>Desulfobacteria</taxon>
        <taxon>Desulfobacterales</taxon>
        <taxon>Desulfobacteraceae</taxon>
        <taxon>Desulfamplus</taxon>
    </lineage>
</organism>
<dbReference type="InterPro" id="IPR050179">
    <property type="entry name" value="Trans_hexapeptide_repeat"/>
</dbReference>